<evidence type="ECO:0000256" key="6">
    <source>
        <dbReference type="ARBA" id="ARBA00023065"/>
    </source>
</evidence>
<evidence type="ECO:0000256" key="4">
    <source>
        <dbReference type="ARBA" id="ARBA00022692"/>
    </source>
</evidence>
<proteinExistence type="predicted"/>
<keyword evidence="6" id="KW-0406">Ion transport</keyword>
<dbReference type="InterPro" id="IPR006664">
    <property type="entry name" value="OMP_bac"/>
</dbReference>
<keyword evidence="5 11" id="KW-0732">Signal</keyword>
<dbReference type="SUPFAM" id="SSF103088">
    <property type="entry name" value="OmpA-like"/>
    <property type="match status" value="1"/>
</dbReference>
<evidence type="ECO:0000256" key="7">
    <source>
        <dbReference type="ARBA" id="ARBA00023114"/>
    </source>
</evidence>
<gene>
    <name evidence="13" type="ORF">BKE30_10030</name>
</gene>
<evidence type="ECO:0000256" key="5">
    <source>
        <dbReference type="ARBA" id="ARBA00022729"/>
    </source>
</evidence>
<dbReference type="PANTHER" id="PTHR30329">
    <property type="entry name" value="STATOR ELEMENT OF FLAGELLAR MOTOR COMPLEX"/>
    <property type="match status" value="1"/>
</dbReference>
<evidence type="ECO:0000313" key="14">
    <source>
        <dbReference type="Proteomes" id="UP000192132"/>
    </source>
</evidence>
<dbReference type="Pfam" id="PF00691">
    <property type="entry name" value="OmpA"/>
    <property type="match status" value="1"/>
</dbReference>
<sequence length="370" mass="40012">MKLNRAVLAILLAAPFTVATAGVTVSPLILGYTWYPDNAKKRERTEQFAVNQSGTGYQLDNDVYTGAAIGLELTPWLGFEVEYGETRAEAKLKNGTTSLTTDTYDAKQRNLLGNFYVTSDLITKNYDSKVKPYVMLGAGQAKYEIDETGSSVGTESTDTIGNAGLGVFWRVNDALSVRTEGRAIYNFDNKIWEPQAIAGLNLVLGGHLKPAVPVAPVEPVAPPPVVIAPVATPIAPPPKELTEDLRMELRIFFDTNKSVIKAQYKPEVAKVATKLQEYANASATIEGHTDNTGSRQLNERLALARANAVKAMLVNEFGINASRLSTQGFAWDSPIATNATPDGRALNRRVYAVIKGSRTVIVPADQVPAN</sequence>
<dbReference type="Gene3D" id="2.40.160.20">
    <property type="match status" value="1"/>
</dbReference>
<keyword evidence="8 10" id="KW-0472">Membrane</keyword>
<evidence type="ECO:0000256" key="2">
    <source>
        <dbReference type="ARBA" id="ARBA00022448"/>
    </source>
</evidence>
<dbReference type="GO" id="GO:0015288">
    <property type="term" value="F:porin activity"/>
    <property type="evidence" value="ECO:0007669"/>
    <property type="project" value="UniProtKB-KW"/>
</dbReference>
<protein>
    <recommendedName>
        <fullName evidence="12">OmpA-like domain-containing protein</fullName>
    </recommendedName>
</protein>
<dbReference type="PROSITE" id="PS51123">
    <property type="entry name" value="OMPA_2"/>
    <property type="match status" value="1"/>
</dbReference>
<accession>A0A1S8CSY3</accession>
<keyword evidence="2" id="KW-0813">Transport</keyword>
<name>A0A1S8CSY3_9GAMM</name>
<dbReference type="InterPro" id="IPR006665">
    <property type="entry name" value="OmpA-like"/>
</dbReference>
<dbReference type="InterPro" id="IPR054882">
    <property type="entry name" value="Omp38"/>
</dbReference>
<dbReference type="InterPro" id="IPR050330">
    <property type="entry name" value="Bact_OuterMem_StrucFunc"/>
</dbReference>
<dbReference type="Pfam" id="PF13505">
    <property type="entry name" value="OMP_b-brl"/>
    <property type="match status" value="1"/>
</dbReference>
<evidence type="ECO:0000256" key="3">
    <source>
        <dbReference type="ARBA" id="ARBA00022452"/>
    </source>
</evidence>
<evidence type="ECO:0000256" key="9">
    <source>
        <dbReference type="ARBA" id="ARBA00023237"/>
    </source>
</evidence>
<dbReference type="InterPro" id="IPR011250">
    <property type="entry name" value="OMP/PagP_B-barrel"/>
</dbReference>
<dbReference type="PRINTS" id="PR01021">
    <property type="entry name" value="OMPADOMAIN"/>
</dbReference>
<dbReference type="SUPFAM" id="SSF56925">
    <property type="entry name" value="OMPA-like"/>
    <property type="match status" value="1"/>
</dbReference>
<evidence type="ECO:0000256" key="11">
    <source>
        <dbReference type="SAM" id="SignalP"/>
    </source>
</evidence>
<dbReference type="NCBIfam" id="NF045788">
    <property type="entry name" value="Omp38Acinit"/>
    <property type="match status" value="1"/>
</dbReference>
<evidence type="ECO:0000256" key="10">
    <source>
        <dbReference type="PROSITE-ProRule" id="PRU00473"/>
    </source>
</evidence>
<organism evidence="13 14">
    <name type="scientific">Alkanindiges hydrocarboniclasticus</name>
    <dbReference type="NCBI Taxonomy" id="1907941"/>
    <lineage>
        <taxon>Bacteria</taxon>
        <taxon>Pseudomonadati</taxon>
        <taxon>Pseudomonadota</taxon>
        <taxon>Gammaproteobacteria</taxon>
        <taxon>Moraxellales</taxon>
        <taxon>Moraxellaceae</taxon>
        <taxon>Alkanindiges</taxon>
    </lineage>
</organism>
<dbReference type="AlphaFoldDB" id="A0A1S8CSY3"/>
<feature type="signal peptide" evidence="11">
    <location>
        <begin position="1"/>
        <end position="21"/>
    </location>
</feature>
<dbReference type="GO" id="GO:0009279">
    <property type="term" value="C:cell outer membrane"/>
    <property type="evidence" value="ECO:0007669"/>
    <property type="project" value="UniProtKB-SubCell"/>
</dbReference>
<reference evidence="13 14" key="1">
    <citation type="submission" date="2016-10" db="EMBL/GenBank/DDBJ databases">
        <title>Draft Genome sequence of Alkanindiges sp. strain H1.</title>
        <authorList>
            <person name="Subhash Y."/>
            <person name="Lee S."/>
        </authorList>
    </citation>
    <scope>NUCLEOTIDE SEQUENCE [LARGE SCALE GENOMIC DNA]</scope>
    <source>
        <strain evidence="13 14">H1</strain>
    </source>
</reference>
<dbReference type="GO" id="GO:0006811">
    <property type="term" value="P:monoatomic ion transport"/>
    <property type="evidence" value="ECO:0007669"/>
    <property type="project" value="UniProtKB-KW"/>
</dbReference>
<dbReference type="Gene3D" id="3.30.1330.60">
    <property type="entry name" value="OmpA-like domain"/>
    <property type="match status" value="1"/>
</dbReference>
<dbReference type="OrthoDB" id="1149075at2"/>
<evidence type="ECO:0000256" key="8">
    <source>
        <dbReference type="ARBA" id="ARBA00023136"/>
    </source>
</evidence>
<dbReference type="InterPro" id="IPR027385">
    <property type="entry name" value="Beta-barrel_OMP"/>
</dbReference>
<dbReference type="RefSeq" id="WP_076878479.1">
    <property type="nucleotide sequence ID" value="NZ_MLCN01000025.1"/>
</dbReference>
<feature type="chain" id="PRO_5012526474" description="OmpA-like domain-containing protein" evidence="11">
    <location>
        <begin position="22"/>
        <end position="370"/>
    </location>
</feature>
<dbReference type="STRING" id="1907941.BKE30_10030"/>
<comment type="caution">
    <text evidence="13">The sequence shown here is derived from an EMBL/GenBank/DDBJ whole genome shotgun (WGS) entry which is preliminary data.</text>
</comment>
<dbReference type="GO" id="GO:0046930">
    <property type="term" value="C:pore complex"/>
    <property type="evidence" value="ECO:0007669"/>
    <property type="project" value="UniProtKB-KW"/>
</dbReference>
<keyword evidence="7" id="KW-0626">Porin</keyword>
<dbReference type="PANTHER" id="PTHR30329:SF21">
    <property type="entry name" value="LIPOPROTEIN YIAD-RELATED"/>
    <property type="match status" value="1"/>
</dbReference>
<dbReference type="CDD" id="cd07185">
    <property type="entry name" value="OmpA_C-like"/>
    <property type="match status" value="1"/>
</dbReference>
<keyword evidence="9" id="KW-0998">Cell outer membrane</keyword>
<keyword evidence="14" id="KW-1185">Reference proteome</keyword>
<dbReference type="EMBL" id="MLCN01000025">
    <property type="protein sequence ID" value="ONG39233.1"/>
    <property type="molecule type" value="Genomic_DNA"/>
</dbReference>
<feature type="domain" description="OmpA-like" evidence="12">
    <location>
        <begin position="240"/>
        <end position="358"/>
    </location>
</feature>
<evidence type="ECO:0000256" key="1">
    <source>
        <dbReference type="ARBA" id="ARBA00004571"/>
    </source>
</evidence>
<keyword evidence="4" id="KW-0812">Transmembrane</keyword>
<evidence type="ECO:0000259" key="12">
    <source>
        <dbReference type="PROSITE" id="PS51123"/>
    </source>
</evidence>
<dbReference type="Proteomes" id="UP000192132">
    <property type="component" value="Unassembled WGS sequence"/>
</dbReference>
<dbReference type="InterPro" id="IPR036737">
    <property type="entry name" value="OmpA-like_sf"/>
</dbReference>
<evidence type="ECO:0000313" key="13">
    <source>
        <dbReference type="EMBL" id="ONG39233.1"/>
    </source>
</evidence>
<comment type="subcellular location">
    <subcellularLocation>
        <location evidence="1">Cell outer membrane</location>
        <topology evidence="1">Multi-pass membrane protein</topology>
    </subcellularLocation>
</comment>
<keyword evidence="3" id="KW-1134">Transmembrane beta strand</keyword>